<reference evidence="2 3" key="1">
    <citation type="journal article" date="2020" name="Nature">
        <title>Six reference-quality genomes reveal evolution of bat adaptations.</title>
        <authorList>
            <person name="Jebb D."/>
            <person name="Huang Z."/>
            <person name="Pippel M."/>
            <person name="Hughes G.M."/>
            <person name="Lavrichenko K."/>
            <person name="Devanna P."/>
            <person name="Winkler S."/>
            <person name="Jermiin L.S."/>
            <person name="Skirmuntt E.C."/>
            <person name="Katzourakis A."/>
            <person name="Burkitt-Gray L."/>
            <person name="Ray D.A."/>
            <person name="Sullivan K.A.M."/>
            <person name="Roscito J.G."/>
            <person name="Kirilenko B.M."/>
            <person name="Davalos L.M."/>
            <person name="Corthals A.P."/>
            <person name="Power M.L."/>
            <person name="Jones G."/>
            <person name="Ransome R.D."/>
            <person name="Dechmann D.K.N."/>
            <person name="Locatelli A.G."/>
            <person name="Puechmaille S.J."/>
            <person name="Fedrigo O."/>
            <person name="Jarvis E.D."/>
            <person name="Hiller M."/>
            <person name="Vernes S.C."/>
            <person name="Myers E.W."/>
            <person name="Teeling E.C."/>
        </authorList>
    </citation>
    <scope>NUCLEOTIDE SEQUENCE [LARGE SCALE GENOMIC DNA]</scope>
    <source>
        <strain evidence="2">MPipKuh1</strain>
        <tissue evidence="2">Flight muscle</tissue>
    </source>
</reference>
<feature type="compositionally biased region" description="Basic and acidic residues" evidence="1">
    <location>
        <begin position="99"/>
        <end position="120"/>
    </location>
</feature>
<name>A0A7J7SFL0_PIPKU</name>
<comment type="caution">
    <text evidence="2">The sequence shown here is derived from an EMBL/GenBank/DDBJ whole genome shotgun (WGS) entry which is preliminary data.</text>
</comment>
<organism evidence="2 3">
    <name type="scientific">Pipistrellus kuhlii</name>
    <name type="common">Kuhl's pipistrelle</name>
    <dbReference type="NCBI Taxonomy" id="59472"/>
    <lineage>
        <taxon>Eukaryota</taxon>
        <taxon>Metazoa</taxon>
        <taxon>Chordata</taxon>
        <taxon>Craniata</taxon>
        <taxon>Vertebrata</taxon>
        <taxon>Euteleostomi</taxon>
        <taxon>Mammalia</taxon>
        <taxon>Eutheria</taxon>
        <taxon>Laurasiatheria</taxon>
        <taxon>Chiroptera</taxon>
        <taxon>Yangochiroptera</taxon>
        <taxon>Vespertilionidae</taxon>
        <taxon>Pipistrellus</taxon>
    </lineage>
</organism>
<proteinExistence type="predicted"/>
<sequence length="153" mass="16834">MTPSLDVVRRGHSKKPSISSRGPHFLQALGPCAQRCFSPILLSESRQDLPPALPAIFECPPAFSPRDQLCHLSRGWGARRDHAPPWPVLCVFSISGGNREVRSKGPKKKNDNLSRSHSSEEGVSGRGSPSGRRSHRQPMRTEAIWTRGTGPRP</sequence>
<gene>
    <name evidence="2" type="ORF">mPipKuh1_009976</name>
</gene>
<protein>
    <submittedName>
        <fullName evidence="2">Uncharacterized protein</fullName>
    </submittedName>
</protein>
<feature type="region of interest" description="Disordered" evidence="1">
    <location>
        <begin position="98"/>
        <end position="153"/>
    </location>
</feature>
<dbReference type="AlphaFoldDB" id="A0A7J7SFL0"/>
<evidence type="ECO:0000313" key="2">
    <source>
        <dbReference type="EMBL" id="KAF6287138.1"/>
    </source>
</evidence>
<feature type="region of interest" description="Disordered" evidence="1">
    <location>
        <begin position="1"/>
        <end position="20"/>
    </location>
</feature>
<accession>A0A7J7SFL0</accession>
<evidence type="ECO:0000256" key="1">
    <source>
        <dbReference type="SAM" id="MobiDB-lite"/>
    </source>
</evidence>
<evidence type="ECO:0000313" key="3">
    <source>
        <dbReference type="Proteomes" id="UP000558488"/>
    </source>
</evidence>
<keyword evidence="3" id="KW-1185">Reference proteome</keyword>
<dbReference type="EMBL" id="JACAGB010000042">
    <property type="protein sequence ID" value="KAF6287138.1"/>
    <property type="molecule type" value="Genomic_DNA"/>
</dbReference>
<dbReference type="Proteomes" id="UP000558488">
    <property type="component" value="Unassembled WGS sequence"/>
</dbReference>